<comment type="caution">
    <text evidence="2">The sequence shown here is derived from an EMBL/GenBank/DDBJ whole genome shotgun (WGS) entry which is preliminary data.</text>
</comment>
<feature type="domain" description="Cyclic nucleotide-binding" evidence="1">
    <location>
        <begin position="15"/>
        <end position="84"/>
    </location>
</feature>
<dbReference type="SMART" id="SM00100">
    <property type="entry name" value="cNMP"/>
    <property type="match status" value="1"/>
</dbReference>
<evidence type="ECO:0000259" key="1">
    <source>
        <dbReference type="PROSITE" id="PS50042"/>
    </source>
</evidence>
<gene>
    <name evidence="2" type="ORF">BC008_33760</name>
</gene>
<dbReference type="OrthoDB" id="181419at2"/>
<dbReference type="Pfam" id="PF00027">
    <property type="entry name" value="cNMP_binding"/>
    <property type="match status" value="1"/>
</dbReference>
<dbReference type="RefSeq" id="WP_027845250.1">
    <property type="nucleotide sequence ID" value="NZ_LMTZ01000055.1"/>
</dbReference>
<evidence type="ECO:0000313" key="2">
    <source>
        <dbReference type="EMBL" id="KST68616.1"/>
    </source>
</evidence>
<reference evidence="2 3" key="1">
    <citation type="journal article" date="2015" name="Genome Announc.">
        <title>Draft Genome of the Euendolithic (true boring) Cyanobacterium Mastigocoleus testarum strain BC008.</title>
        <authorList>
            <person name="Guida B.S."/>
            <person name="Garcia-Pichel F."/>
        </authorList>
    </citation>
    <scope>NUCLEOTIDE SEQUENCE [LARGE SCALE GENOMIC DNA]</scope>
    <source>
        <strain evidence="2 3">BC008</strain>
    </source>
</reference>
<protein>
    <submittedName>
        <fullName evidence="2">Crp/Fnr family transcriptional regulator</fullName>
    </submittedName>
</protein>
<dbReference type="SUPFAM" id="SSF51206">
    <property type="entry name" value="cAMP-binding domain-like"/>
    <property type="match status" value="1"/>
</dbReference>
<dbReference type="Proteomes" id="UP000053372">
    <property type="component" value="Unassembled WGS sequence"/>
</dbReference>
<proteinExistence type="predicted"/>
<accession>A0A0V7ZVV1</accession>
<sequence length="159" mass="18416">MTISTLEPLLKEHSFFLGLKPEYIQLLVECASNACFEAGQMIFHREEEANRFYLLRHGRVSVEISSPGKQAIVIKTLTDNDVLGWSWLFPPYQWQFDARALELTRAIALDGRCLRGKCDNDPELGYEMMKRFSFIMLESLQATRLQLLDLYGLPERKLL</sequence>
<dbReference type="InterPro" id="IPR000595">
    <property type="entry name" value="cNMP-bd_dom"/>
</dbReference>
<dbReference type="CDD" id="cd00038">
    <property type="entry name" value="CAP_ED"/>
    <property type="match status" value="1"/>
</dbReference>
<dbReference type="EMBL" id="LMTZ01000055">
    <property type="protein sequence ID" value="KST68616.1"/>
    <property type="molecule type" value="Genomic_DNA"/>
</dbReference>
<dbReference type="AlphaFoldDB" id="A0A0V7ZVV1"/>
<name>A0A0V7ZVV1_9CYAN</name>
<organism evidence="2 3">
    <name type="scientific">Mastigocoleus testarum BC008</name>
    <dbReference type="NCBI Taxonomy" id="371196"/>
    <lineage>
        <taxon>Bacteria</taxon>
        <taxon>Bacillati</taxon>
        <taxon>Cyanobacteriota</taxon>
        <taxon>Cyanophyceae</taxon>
        <taxon>Nostocales</taxon>
        <taxon>Hapalosiphonaceae</taxon>
        <taxon>Mastigocoleus</taxon>
    </lineage>
</organism>
<evidence type="ECO:0000313" key="3">
    <source>
        <dbReference type="Proteomes" id="UP000053372"/>
    </source>
</evidence>
<keyword evidence="3" id="KW-1185">Reference proteome</keyword>
<dbReference type="Gene3D" id="2.60.120.10">
    <property type="entry name" value="Jelly Rolls"/>
    <property type="match status" value="1"/>
</dbReference>
<dbReference type="InterPro" id="IPR018490">
    <property type="entry name" value="cNMP-bd_dom_sf"/>
</dbReference>
<dbReference type="InterPro" id="IPR014710">
    <property type="entry name" value="RmlC-like_jellyroll"/>
</dbReference>
<dbReference type="PROSITE" id="PS50042">
    <property type="entry name" value="CNMP_BINDING_3"/>
    <property type="match status" value="1"/>
</dbReference>